<dbReference type="OrthoDB" id="685075at2759"/>
<dbReference type="GeneID" id="101255214"/>
<sequence length="399" mass="43017">MDAKALAKSKRAHSLHLNKKHNPHHASKGSSAVSGTSAGDKKVTVKQVKEKPKPKLPSNWDRYEEENSDSETATPAGASNASDVVEPRSKGADYAYLLSEAKDQLQFSSEDVSFGDDILDDFYQGLGALLSAKGQSKSSWIAEDNFAMEDKAPPPTKASFLSLDLQALSEQLERASLQERLFIEPDLLPLVLNDQESQSAAKEKHDSDLASSKSSTAEKDSNSLTSTNKSNENRHQDSHLGTTSNNSRHPTLADESSNPSTASKDEAGQNDTLMCVSKKPSAFKAAAAEAELDMLLDSVTEIEICESTNVIDQSIRPFPATQAGTPTPLSEVSTQPKRDHDQPKPAISDISLDDTLDDLLKETSIVTKVSSTAGHASSASQPVSKSKIIDDFDSWFDTL</sequence>
<feature type="compositionally biased region" description="Basic residues" evidence="1">
    <location>
        <begin position="7"/>
        <end position="27"/>
    </location>
</feature>
<dbReference type="PANTHER" id="PTHR37260">
    <property type="entry name" value="PHOSPHORELAY PROTEIN"/>
    <property type="match status" value="1"/>
</dbReference>
<protein>
    <submittedName>
        <fullName evidence="2">Uncharacterized protein</fullName>
    </submittedName>
</protein>
<keyword evidence="3" id="KW-1185">Reference proteome</keyword>
<dbReference type="InParanoid" id="A0A3Q7I8T2"/>
<dbReference type="AlphaFoldDB" id="A0A3Q7I8T2"/>
<feature type="compositionally biased region" description="Polar residues" evidence="1">
    <location>
        <begin position="322"/>
        <end position="335"/>
    </location>
</feature>
<dbReference type="Gramene" id="Solyc07g053560.3.1">
    <property type="protein sequence ID" value="Solyc07g053560.3.1"/>
    <property type="gene ID" value="Solyc07g053560.3"/>
</dbReference>
<evidence type="ECO:0000256" key="1">
    <source>
        <dbReference type="SAM" id="MobiDB-lite"/>
    </source>
</evidence>
<feature type="region of interest" description="Disordered" evidence="1">
    <location>
        <begin position="194"/>
        <end position="271"/>
    </location>
</feature>
<dbReference type="PaxDb" id="4081-Solyc07g053560.2.1"/>
<dbReference type="EnsemblPlants" id="Solyc07g053560.3.1">
    <property type="protein sequence ID" value="Solyc07g053560.3.1"/>
    <property type="gene ID" value="Solyc07g053560.3"/>
</dbReference>
<gene>
    <name evidence="2" type="primary">LOC101255214</name>
</gene>
<feature type="compositionally biased region" description="Polar residues" evidence="1">
    <location>
        <begin position="28"/>
        <end position="37"/>
    </location>
</feature>
<reference evidence="2" key="1">
    <citation type="journal article" date="2012" name="Nature">
        <title>The tomato genome sequence provides insights into fleshy fruit evolution.</title>
        <authorList>
            <consortium name="Tomato Genome Consortium"/>
        </authorList>
    </citation>
    <scope>NUCLEOTIDE SEQUENCE [LARGE SCALE GENOMIC DNA]</scope>
    <source>
        <strain evidence="2">cv. Heinz 1706</strain>
    </source>
</reference>
<dbReference type="FunCoup" id="A0A3Q7I8T2">
    <property type="interactions" value="1067"/>
</dbReference>
<feature type="region of interest" description="Disordered" evidence="1">
    <location>
        <begin position="317"/>
        <end position="351"/>
    </location>
</feature>
<feature type="compositionally biased region" description="Polar residues" evidence="1">
    <location>
        <begin position="239"/>
        <end position="262"/>
    </location>
</feature>
<accession>A0A3Q7I8T2</accession>
<reference evidence="2" key="2">
    <citation type="submission" date="2019-01" db="UniProtKB">
        <authorList>
            <consortium name="EnsemblPlants"/>
        </authorList>
    </citation>
    <scope>IDENTIFICATION</scope>
    <source>
        <strain evidence="2">cv. Heinz 1706</strain>
    </source>
</reference>
<evidence type="ECO:0000313" key="3">
    <source>
        <dbReference type="Proteomes" id="UP000004994"/>
    </source>
</evidence>
<name>A0A3Q7I8T2_SOLLC</name>
<dbReference type="RefSeq" id="XP_004243389.1">
    <property type="nucleotide sequence ID" value="XM_004243341.5"/>
</dbReference>
<evidence type="ECO:0000313" key="2">
    <source>
        <dbReference type="EnsemblPlants" id="Solyc07g053560.3.1"/>
    </source>
</evidence>
<dbReference type="KEGG" id="sly:101255214"/>
<feature type="compositionally biased region" description="Basic and acidic residues" evidence="1">
    <location>
        <begin position="39"/>
        <end position="53"/>
    </location>
</feature>
<dbReference type="Proteomes" id="UP000004994">
    <property type="component" value="Chromosome 7"/>
</dbReference>
<dbReference type="PANTHER" id="PTHR37260:SF2">
    <property type="entry name" value="PROTEIN ECERIFERUM 16"/>
    <property type="match status" value="1"/>
</dbReference>
<dbReference type="STRING" id="4081.A0A3Q7I8T2"/>
<dbReference type="InterPro" id="IPR053342">
    <property type="entry name" value="Exosome_cofactor/PTGS_suppr"/>
</dbReference>
<feature type="compositionally biased region" description="Polar residues" evidence="1">
    <location>
        <begin position="70"/>
        <end position="82"/>
    </location>
</feature>
<organism evidence="2">
    <name type="scientific">Solanum lycopersicum</name>
    <name type="common">Tomato</name>
    <name type="synonym">Lycopersicon esculentum</name>
    <dbReference type="NCBI Taxonomy" id="4081"/>
    <lineage>
        <taxon>Eukaryota</taxon>
        <taxon>Viridiplantae</taxon>
        <taxon>Streptophyta</taxon>
        <taxon>Embryophyta</taxon>
        <taxon>Tracheophyta</taxon>
        <taxon>Spermatophyta</taxon>
        <taxon>Magnoliopsida</taxon>
        <taxon>eudicotyledons</taxon>
        <taxon>Gunneridae</taxon>
        <taxon>Pentapetalae</taxon>
        <taxon>asterids</taxon>
        <taxon>lamiids</taxon>
        <taxon>Solanales</taxon>
        <taxon>Solanaceae</taxon>
        <taxon>Solanoideae</taxon>
        <taxon>Solaneae</taxon>
        <taxon>Solanum</taxon>
        <taxon>Solanum subgen. Lycopersicon</taxon>
    </lineage>
</organism>
<feature type="region of interest" description="Disordered" evidence="1">
    <location>
        <begin position="1"/>
        <end position="86"/>
    </location>
</feature>
<proteinExistence type="predicted"/>
<dbReference type="OMA" id="VTEIEIC"/>